<dbReference type="OrthoDB" id="2874149at2759"/>
<evidence type="ECO:0000256" key="11">
    <source>
        <dbReference type="SAM" id="Phobius"/>
    </source>
</evidence>
<proteinExistence type="inferred from homology"/>
<accession>A0A8H5F6M2</accession>
<dbReference type="InterPro" id="IPR001499">
    <property type="entry name" value="GPCR_STE3"/>
</dbReference>
<dbReference type="PANTHER" id="PTHR28097">
    <property type="entry name" value="PHEROMONE A FACTOR RECEPTOR"/>
    <property type="match status" value="1"/>
</dbReference>
<protein>
    <recommendedName>
        <fullName evidence="14">Pheromone receptor</fullName>
    </recommendedName>
</protein>
<dbReference type="EMBL" id="JAACJK010000163">
    <property type="protein sequence ID" value="KAF5325735.1"/>
    <property type="molecule type" value="Genomic_DNA"/>
</dbReference>
<dbReference type="GO" id="GO:0005886">
    <property type="term" value="C:plasma membrane"/>
    <property type="evidence" value="ECO:0007669"/>
    <property type="project" value="TreeGrafter"/>
</dbReference>
<keyword evidence="7 11" id="KW-0472">Membrane</keyword>
<evidence type="ECO:0000256" key="7">
    <source>
        <dbReference type="ARBA" id="ARBA00023136"/>
    </source>
</evidence>
<dbReference type="PRINTS" id="PR00901">
    <property type="entry name" value="PHEROMONEBAR"/>
</dbReference>
<feature type="transmembrane region" description="Helical" evidence="11">
    <location>
        <begin position="205"/>
        <end position="230"/>
    </location>
</feature>
<dbReference type="Proteomes" id="UP000541558">
    <property type="component" value="Unassembled WGS sequence"/>
</dbReference>
<feature type="compositionally biased region" description="Low complexity" evidence="10">
    <location>
        <begin position="346"/>
        <end position="369"/>
    </location>
</feature>
<sequence length="426" mass="47292">MTDSTYPIFPVFAFIGFIISIIPLPWHLKAWNSGTVYFMLWSALACLNQFINSVVWAGNYRNSAPAWCEISIRIMMGSGVGIPAASLCINRRLYKIASVQAVSSTRAEKRRDILVDTAICVGFPIIYLVLVSAVQGHRFDILEDIGCFPAIYNTIPTYFISTMWPLVIGLVSAGYCIATLYSFNQRRLAFSSFLRSNQTSLTFGRYFRLMALAMTDVLLSSPLAIFSIWVNATATPIFPYISWADTHYGFSRVDTYPALFWRSNHISASGIQFSRWIGPACAIIFFAFFGVADEARKNYVKAFMWLSKPFRSTSPPSPPTEKFSSKEKLVSISRYISPRPAFSVESSSSTLPMYSSSSPSTVVSLPSSMKRNDSVSTLKSPPSAHSPRKSKSDSLFSSSADLCSPTLTCYSLPEYDSEKCGTGRAF</sequence>
<evidence type="ECO:0000313" key="12">
    <source>
        <dbReference type="EMBL" id="KAF5325735.1"/>
    </source>
</evidence>
<dbReference type="PANTHER" id="PTHR28097:SF1">
    <property type="entry name" value="PHEROMONE A FACTOR RECEPTOR"/>
    <property type="match status" value="1"/>
</dbReference>
<evidence type="ECO:0000256" key="9">
    <source>
        <dbReference type="ARBA" id="ARBA00023224"/>
    </source>
</evidence>
<feature type="transmembrane region" description="Helical" evidence="11">
    <location>
        <begin position="273"/>
        <end position="292"/>
    </location>
</feature>
<evidence type="ECO:0000256" key="1">
    <source>
        <dbReference type="ARBA" id="ARBA00004141"/>
    </source>
</evidence>
<keyword evidence="4 11" id="KW-0812">Transmembrane</keyword>
<feature type="transmembrane region" description="Helical" evidence="11">
    <location>
        <begin position="163"/>
        <end position="184"/>
    </location>
</feature>
<dbReference type="GO" id="GO:0004934">
    <property type="term" value="F:mating-type alpha-factor pheromone receptor activity"/>
    <property type="evidence" value="ECO:0007669"/>
    <property type="project" value="InterPro"/>
</dbReference>
<dbReference type="PRINTS" id="PR00899">
    <property type="entry name" value="GPCRSTE3"/>
</dbReference>
<keyword evidence="9" id="KW-0807">Transducer</keyword>
<dbReference type="AlphaFoldDB" id="A0A8H5F6M2"/>
<evidence type="ECO:0000256" key="3">
    <source>
        <dbReference type="ARBA" id="ARBA00022507"/>
    </source>
</evidence>
<feature type="transmembrane region" description="Helical" evidence="11">
    <location>
        <begin position="70"/>
        <end position="89"/>
    </location>
</feature>
<keyword evidence="6" id="KW-0297">G-protein coupled receptor</keyword>
<comment type="similarity">
    <text evidence="2">Belongs to the G-protein coupled receptor 4 family.</text>
</comment>
<organism evidence="12 13">
    <name type="scientific">Ephemerocybe angulata</name>
    <dbReference type="NCBI Taxonomy" id="980116"/>
    <lineage>
        <taxon>Eukaryota</taxon>
        <taxon>Fungi</taxon>
        <taxon>Dikarya</taxon>
        <taxon>Basidiomycota</taxon>
        <taxon>Agaricomycotina</taxon>
        <taxon>Agaricomycetes</taxon>
        <taxon>Agaricomycetidae</taxon>
        <taxon>Agaricales</taxon>
        <taxon>Agaricineae</taxon>
        <taxon>Psathyrellaceae</taxon>
        <taxon>Ephemerocybe</taxon>
    </lineage>
</organism>
<evidence type="ECO:0000256" key="5">
    <source>
        <dbReference type="ARBA" id="ARBA00022989"/>
    </source>
</evidence>
<comment type="subcellular location">
    <subcellularLocation>
        <location evidence="1">Membrane</location>
        <topology evidence="1">Multi-pass membrane protein</topology>
    </subcellularLocation>
</comment>
<feature type="transmembrane region" description="Helical" evidence="11">
    <location>
        <begin position="36"/>
        <end position="58"/>
    </location>
</feature>
<dbReference type="CDD" id="cd14966">
    <property type="entry name" value="7tmD_STE3"/>
    <property type="match status" value="1"/>
</dbReference>
<evidence type="ECO:0000313" key="13">
    <source>
        <dbReference type="Proteomes" id="UP000541558"/>
    </source>
</evidence>
<evidence type="ECO:0000256" key="2">
    <source>
        <dbReference type="ARBA" id="ARBA00011085"/>
    </source>
</evidence>
<evidence type="ECO:0008006" key="14">
    <source>
        <dbReference type="Google" id="ProtNLM"/>
    </source>
</evidence>
<dbReference type="Pfam" id="PF02076">
    <property type="entry name" value="STE3"/>
    <property type="match status" value="1"/>
</dbReference>
<name>A0A8H5F6M2_9AGAR</name>
<dbReference type="InterPro" id="IPR000481">
    <property type="entry name" value="GPCR_Pheromne_B_alpha_rcpt"/>
</dbReference>
<evidence type="ECO:0000256" key="4">
    <source>
        <dbReference type="ARBA" id="ARBA00022692"/>
    </source>
</evidence>
<feature type="region of interest" description="Disordered" evidence="10">
    <location>
        <begin position="345"/>
        <end position="399"/>
    </location>
</feature>
<keyword evidence="13" id="KW-1185">Reference proteome</keyword>
<evidence type="ECO:0000256" key="6">
    <source>
        <dbReference type="ARBA" id="ARBA00023040"/>
    </source>
</evidence>
<comment type="caution">
    <text evidence="12">The sequence shown here is derived from an EMBL/GenBank/DDBJ whole genome shotgun (WGS) entry which is preliminary data.</text>
</comment>
<evidence type="ECO:0000256" key="10">
    <source>
        <dbReference type="SAM" id="MobiDB-lite"/>
    </source>
</evidence>
<keyword evidence="3" id="KW-0589">Pheromone response</keyword>
<keyword evidence="8" id="KW-0675">Receptor</keyword>
<dbReference type="GO" id="GO:0000750">
    <property type="term" value="P:pheromone-dependent signal transduction involved in conjugation with cellular fusion"/>
    <property type="evidence" value="ECO:0007669"/>
    <property type="project" value="TreeGrafter"/>
</dbReference>
<reference evidence="12 13" key="1">
    <citation type="journal article" date="2020" name="ISME J.">
        <title>Uncovering the hidden diversity of litter-decomposition mechanisms in mushroom-forming fungi.</title>
        <authorList>
            <person name="Floudas D."/>
            <person name="Bentzer J."/>
            <person name="Ahren D."/>
            <person name="Johansson T."/>
            <person name="Persson P."/>
            <person name="Tunlid A."/>
        </authorList>
    </citation>
    <scope>NUCLEOTIDE SEQUENCE [LARGE SCALE GENOMIC DNA]</scope>
    <source>
        <strain evidence="12 13">CBS 175.51</strain>
    </source>
</reference>
<feature type="transmembrane region" description="Helical" evidence="11">
    <location>
        <begin position="6"/>
        <end position="24"/>
    </location>
</feature>
<gene>
    <name evidence="12" type="ORF">D9611_000641</name>
</gene>
<feature type="transmembrane region" description="Helical" evidence="11">
    <location>
        <begin position="113"/>
        <end position="134"/>
    </location>
</feature>
<evidence type="ECO:0000256" key="8">
    <source>
        <dbReference type="ARBA" id="ARBA00023170"/>
    </source>
</evidence>
<keyword evidence="5 11" id="KW-1133">Transmembrane helix</keyword>